<organism evidence="1 2">
    <name type="scientific">Petrolisthes cinctipes</name>
    <name type="common">Flat porcelain crab</name>
    <dbReference type="NCBI Taxonomy" id="88211"/>
    <lineage>
        <taxon>Eukaryota</taxon>
        <taxon>Metazoa</taxon>
        <taxon>Ecdysozoa</taxon>
        <taxon>Arthropoda</taxon>
        <taxon>Crustacea</taxon>
        <taxon>Multicrustacea</taxon>
        <taxon>Malacostraca</taxon>
        <taxon>Eumalacostraca</taxon>
        <taxon>Eucarida</taxon>
        <taxon>Decapoda</taxon>
        <taxon>Pleocyemata</taxon>
        <taxon>Anomura</taxon>
        <taxon>Galatheoidea</taxon>
        <taxon>Porcellanidae</taxon>
        <taxon>Petrolisthes</taxon>
    </lineage>
</organism>
<gene>
    <name evidence="1" type="ORF">Pcinc_002282</name>
</gene>
<sequence length="45" mass="5025">AYVQRFPKCDMIPIMAGTDIIKEHTSADGAINVISRRCRLHVEAP</sequence>
<comment type="caution">
    <text evidence="1">The sequence shown here is derived from an EMBL/GenBank/DDBJ whole genome shotgun (WGS) entry which is preliminary data.</text>
</comment>
<evidence type="ECO:0000313" key="1">
    <source>
        <dbReference type="EMBL" id="KAK3893917.1"/>
    </source>
</evidence>
<evidence type="ECO:0000313" key="2">
    <source>
        <dbReference type="Proteomes" id="UP001286313"/>
    </source>
</evidence>
<protein>
    <submittedName>
        <fullName evidence="1">Uncharacterized protein</fullName>
    </submittedName>
</protein>
<dbReference type="Proteomes" id="UP001286313">
    <property type="component" value="Unassembled WGS sequence"/>
</dbReference>
<proteinExistence type="predicted"/>
<reference evidence="1" key="1">
    <citation type="submission" date="2023-10" db="EMBL/GenBank/DDBJ databases">
        <title>Genome assemblies of two species of porcelain crab, Petrolisthes cinctipes and Petrolisthes manimaculis (Anomura: Porcellanidae).</title>
        <authorList>
            <person name="Angst P."/>
        </authorList>
    </citation>
    <scope>NUCLEOTIDE SEQUENCE</scope>
    <source>
        <strain evidence="1">PB745_01</strain>
        <tissue evidence="1">Gill</tissue>
    </source>
</reference>
<feature type="non-terminal residue" evidence="1">
    <location>
        <position position="1"/>
    </location>
</feature>
<dbReference type="AlphaFoldDB" id="A0AAE1L3L6"/>
<keyword evidence="2" id="KW-1185">Reference proteome</keyword>
<accession>A0AAE1L3L6</accession>
<name>A0AAE1L3L6_PETCI</name>
<dbReference type="EMBL" id="JAWQEG010000161">
    <property type="protein sequence ID" value="KAK3893917.1"/>
    <property type="molecule type" value="Genomic_DNA"/>
</dbReference>